<dbReference type="SUPFAM" id="SSF53756">
    <property type="entry name" value="UDP-Glycosyltransferase/glycogen phosphorylase"/>
    <property type="match status" value="1"/>
</dbReference>
<sequence length="366" mass="39749">MHLVYLHPGTVAGSVGGLHLDGKTESGLRQYAASWPGRITAVVRAAEKDGVGEGAFEKDGYTIVVARDVKGAIAALKPSAVLALHRHDSDTLFSLGFPVVLTSENSITERTAQQLVRTSSPLDRARVRVGAHRLEKSFRRSARRAAGLQCNGFAAWDAYARENRNPFFFHDHRITQEDLDATEGSPVWDGSRPLRVAFSGRLTAIKGPQYALQMAQELGVGRAPVEIVFLGEGEQRGSLEKAAPPNTRFLGVLDFETQWKSYVRENVDVMVLPHPQGDPSCTYFEALGCGAPILGFANSTLAPLVDRSAAGWVVQGASELSRAVFELLENPERISSARDAGLAYMHGSDFENVSSARVRHILESVD</sequence>
<name>A0ABS1JZ56_9MICC</name>
<dbReference type="InterPro" id="IPR050194">
    <property type="entry name" value="Glycosyltransferase_grp1"/>
</dbReference>
<comment type="caution">
    <text evidence="2">The sequence shown here is derived from an EMBL/GenBank/DDBJ whole genome shotgun (WGS) entry which is preliminary data.</text>
</comment>
<dbReference type="Proteomes" id="UP000639051">
    <property type="component" value="Unassembled WGS sequence"/>
</dbReference>
<accession>A0ABS1JZ56</accession>
<proteinExistence type="predicted"/>
<evidence type="ECO:0000313" key="3">
    <source>
        <dbReference type="Proteomes" id="UP000639051"/>
    </source>
</evidence>
<evidence type="ECO:0000313" key="2">
    <source>
        <dbReference type="EMBL" id="MBL0704686.1"/>
    </source>
</evidence>
<protein>
    <recommendedName>
        <fullName evidence="1">D-inositol 3-phosphate glycosyltransferase</fullName>
    </recommendedName>
</protein>
<reference evidence="2 3" key="1">
    <citation type="submission" date="2021-01" db="EMBL/GenBank/DDBJ databases">
        <title>Genome public.</title>
        <authorList>
            <person name="Liu C."/>
            <person name="Sun Q."/>
        </authorList>
    </citation>
    <scope>NUCLEOTIDE SEQUENCE [LARGE SCALE GENOMIC DNA]</scope>
    <source>
        <strain evidence="2 3">JC656</strain>
    </source>
</reference>
<evidence type="ECO:0000256" key="1">
    <source>
        <dbReference type="ARBA" id="ARBA00021292"/>
    </source>
</evidence>
<dbReference type="RefSeq" id="WP_189693093.1">
    <property type="nucleotide sequence ID" value="NZ_BNCM01000004.1"/>
</dbReference>
<keyword evidence="3" id="KW-1185">Reference proteome</keyword>
<organism evidence="2 3">
    <name type="scientific">Sinomonas cellulolyticus</name>
    <dbReference type="NCBI Taxonomy" id="2801916"/>
    <lineage>
        <taxon>Bacteria</taxon>
        <taxon>Bacillati</taxon>
        <taxon>Actinomycetota</taxon>
        <taxon>Actinomycetes</taxon>
        <taxon>Micrococcales</taxon>
        <taxon>Micrococcaceae</taxon>
        <taxon>Sinomonas</taxon>
    </lineage>
</organism>
<gene>
    <name evidence="2" type="ORF">JJE72_04090</name>
</gene>
<dbReference type="Pfam" id="PF13692">
    <property type="entry name" value="Glyco_trans_1_4"/>
    <property type="match status" value="1"/>
</dbReference>
<dbReference type="EMBL" id="JAERRC010000012">
    <property type="protein sequence ID" value="MBL0704686.1"/>
    <property type="molecule type" value="Genomic_DNA"/>
</dbReference>
<dbReference type="PANTHER" id="PTHR45947:SF3">
    <property type="entry name" value="SULFOQUINOVOSYL TRANSFERASE SQD2"/>
    <property type="match status" value="1"/>
</dbReference>
<dbReference type="Gene3D" id="3.40.50.2000">
    <property type="entry name" value="Glycogen Phosphorylase B"/>
    <property type="match status" value="1"/>
</dbReference>
<dbReference type="PANTHER" id="PTHR45947">
    <property type="entry name" value="SULFOQUINOVOSYL TRANSFERASE SQD2"/>
    <property type="match status" value="1"/>
</dbReference>